<dbReference type="InterPro" id="IPR011042">
    <property type="entry name" value="6-blade_b-propeller_TolB-like"/>
</dbReference>
<dbReference type="AlphaFoldDB" id="A0A6G1J5V9"/>
<name>A0A6G1J5V9_9PLEO</name>
<evidence type="ECO:0000313" key="2">
    <source>
        <dbReference type="EMBL" id="KAF2685509.1"/>
    </source>
</evidence>
<dbReference type="PANTHER" id="PTHR42060">
    <property type="entry name" value="NHL REPEAT-CONTAINING PROTEIN-RELATED"/>
    <property type="match status" value="1"/>
</dbReference>
<evidence type="ECO:0008006" key="4">
    <source>
        <dbReference type="Google" id="ProtNLM"/>
    </source>
</evidence>
<accession>A0A6G1J5V9</accession>
<keyword evidence="1" id="KW-0732">Signal</keyword>
<feature type="signal peptide" evidence="1">
    <location>
        <begin position="1"/>
        <end position="23"/>
    </location>
</feature>
<dbReference type="EMBL" id="MU005578">
    <property type="protein sequence ID" value="KAF2685509.1"/>
    <property type="molecule type" value="Genomic_DNA"/>
</dbReference>
<proteinExistence type="predicted"/>
<dbReference type="PANTHER" id="PTHR42060:SF1">
    <property type="entry name" value="NHL REPEAT-CONTAINING PROTEIN"/>
    <property type="match status" value="1"/>
</dbReference>
<organism evidence="2 3">
    <name type="scientific">Lentithecium fluviatile CBS 122367</name>
    <dbReference type="NCBI Taxonomy" id="1168545"/>
    <lineage>
        <taxon>Eukaryota</taxon>
        <taxon>Fungi</taxon>
        <taxon>Dikarya</taxon>
        <taxon>Ascomycota</taxon>
        <taxon>Pezizomycotina</taxon>
        <taxon>Dothideomycetes</taxon>
        <taxon>Pleosporomycetidae</taxon>
        <taxon>Pleosporales</taxon>
        <taxon>Massarineae</taxon>
        <taxon>Lentitheciaceae</taxon>
        <taxon>Lentithecium</taxon>
    </lineage>
</organism>
<evidence type="ECO:0000256" key="1">
    <source>
        <dbReference type="SAM" id="SignalP"/>
    </source>
</evidence>
<keyword evidence="3" id="KW-1185">Reference proteome</keyword>
<dbReference type="Gene3D" id="2.120.10.30">
    <property type="entry name" value="TolB, C-terminal domain"/>
    <property type="match status" value="1"/>
</dbReference>
<protein>
    <recommendedName>
        <fullName evidence="4">NHL repeat-containing protein</fullName>
    </recommendedName>
</protein>
<gene>
    <name evidence="2" type="ORF">K458DRAFT_476909</name>
</gene>
<dbReference type="SUPFAM" id="SSF63829">
    <property type="entry name" value="Calcium-dependent phosphotriesterase"/>
    <property type="match status" value="1"/>
</dbReference>
<feature type="chain" id="PRO_5026258769" description="NHL repeat-containing protein" evidence="1">
    <location>
        <begin position="24"/>
        <end position="326"/>
    </location>
</feature>
<evidence type="ECO:0000313" key="3">
    <source>
        <dbReference type="Proteomes" id="UP000799291"/>
    </source>
</evidence>
<dbReference type="InterPro" id="IPR052998">
    <property type="entry name" value="Hetero-Diels-Alderase-like"/>
</dbReference>
<sequence>MRSFNFSLTSLVLVSSFFTPSYQTPTPHSVKKIYQFPFQTWVENIAVRSNGQLLVTLLNAPELHLIDPSTSPLTSKLIHSFVDVRATSLLGIAELSHDVFAVVVDQMPQTPGNCSIWKADFKSDPAAVSKIADVQSTQLLNGIAKLNDHTLLVADSMAGNIVKLDVTTGASTPILEDASTKPGTINGGFAKSGVNGIKILGSHVYYTNSALASFHRVRIDCSTGEATGPFETLATSMPDADDFALLKDGTAFVAVGSGHVVEKVAGGRQSVFAGDLHSSAVPGPTAAALGRGSDEDVLYVVTNGGAINPVNGTFAEGGSVLAVELR</sequence>
<dbReference type="OrthoDB" id="9977941at2759"/>
<reference evidence="2" key="1">
    <citation type="journal article" date="2020" name="Stud. Mycol.">
        <title>101 Dothideomycetes genomes: a test case for predicting lifestyles and emergence of pathogens.</title>
        <authorList>
            <person name="Haridas S."/>
            <person name="Albert R."/>
            <person name="Binder M."/>
            <person name="Bloem J."/>
            <person name="Labutti K."/>
            <person name="Salamov A."/>
            <person name="Andreopoulos B."/>
            <person name="Baker S."/>
            <person name="Barry K."/>
            <person name="Bills G."/>
            <person name="Bluhm B."/>
            <person name="Cannon C."/>
            <person name="Castanera R."/>
            <person name="Culley D."/>
            <person name="Daum C."/>
            <person name="Ezra D."/>
            <person name="Gonzalez J."/>
            <person name="Henrissat B."/>
            <person name="Kuo A."/>
            <person name="Liang C."/>
            <person name="Lipzen A."/>
            <person name="Lutzoni F."/>
            <person name="Magnuson J."/>
            <person name="Mondo S."/>
            <person name="Nolan M."/>
            <person name="Ohm R."/>
            <person name="Pangilinan J."/>
            <person name="Park H.-J."/>
            <person name="Ramirez L."/>
            <person name="Alfaro M."/>
            <person name="Sun H."/>
            <person name="Tritt A."/>
            <person name="Yoshinaga Y."/>
            <person name="Zwiers L.-H."/>
            <person name="Turgeon B."/>
            <person name="Goodwin S."/>
            <person name="Spatafora J."/>
            <person name="Crous P."/>
            <person name="Grigoriev I."/>
        </authorList>
    </citation>
    <scope>NUCLEOTIDE SEQUENCE</scope>
    <source>
        <strain evidence="2">CBS 122367</strain>
    </source>
</reference>
<dbReference type="Proteomes" id="UP000799291">
    <property type="component" value="Unassembled WGS sequence"/>
</dbReference>